<keyword evidence="3" id="KW-1185">Reference proteome</keyword>
<dbReference type="InterPro" id="IPR025322">
    <property type="entry name" value="PADRE_dom"/>
</dbReference>
<dbReference type="PANTHER" id="PTHR33052">
    <property type="entry name" value="DUF4228 DOMAIN PROTEIN-RELATED"/>
    <property type="match status" value="1"/>
</dbReference>
<proteinExistence type="predicted"/>
<evidence type="ECO:0000256" key="1">
    <source>
        <dbReference type="SAM" id="MobiDB-lite"/>
    </source>
</evidence>
<evidence type="ECO:0008006" key="4">
    <source>
        <dbReference type="Google" id="ProtNLM"/>
    </source>
</evidence>
<dbReference type="AlphaFoldDB" id="A0AAP0DGC5"/>
<protein>
    <recommendedName>
        <fullName evidence="4">DUF4228 domain protein</fullName>
    </recommendedName>
</protein>
<sequence length="315" mass="35381">MKFMSSLQCLMGGNAVQFQNSSSSGVSLAANTSFVDDKTKNVSSENKNKNKDKKNIKKKKKKDDRKVIKVFKHPDGEINLYHKPVKASEVMTEEYMVCRSDSFYIGQKIPPLSHHDRLQPGNTYFLLPAHLFHSVLSFVTIASFTNNSKQIQVEDTNPDANMKMKAAFLKKAASSSCSPFDIQKTPSGSLRIRVSELFISQLMIDQAAAAASQDQLMDHLLCTTPQLHREYTQLVVGSRRGWKPKLEMIKETGGKRKVKMLLSASINRVKKKMKKNNTTQISSLSLRKTRKTKKIKIKKPVVASSLKANKISKTT</sequence>
<feature type="compositionally biased region" description="Basic residues" evidence="1">
    <location>
        <begin position="50"/>
        <end position="63"/>
    </location>
</feature>
<accession>A0AAP0DGC5</accession>
<dbReference type="Proteomes" id="UP001408789">
    <property type="component" value="Unassembled WGS sequence"/>
</dbReference>
<dbReference type="EMBL" id="JBCNJP010000010">
    <property type="protein sequence ID" value="KAK9072575.1"/>
    <property type="molecule type" value="Genomic_DNA"/>
</dbReference>
<feature type="region of interest" description="Disordered" evidence="1">
    <location>
        <begin position="37"/>
        <end position="64"/>
    </location>
</feature>
<comment type="caution">
    <text evidence="2">The sequence shown here is derived from an EMBL/GenBank/DDBJ whole genome shotgun (WGS) entry which is preliminary data.</text>
</comment>
<dbReference type="Pfam" id="PF14009">
    <property type="entry name" value="PADRE"/>
    <property type="match status" value="1"/>
</dbReference>
<reference evidence="2 3" key="1">
    <citation type="submission" date="2024-04" db="EMBL/GenBank/DDBJ databases">
        <title>The reference genome of an endangered Asteraceae, Deinandra increscens subsp. villosa, native to the Central Coast of California.</title>
        <authorList>
            <person name="Guilliams M."/>
            <person name="Hasenstab-Lehman K."/>
            <person name="Meyer R."/>
            <person name="Mcevoy S."/>
        </authorList>
    </citation>
    <scope>NUCLEOTIDE SEQUENCE [LARGE SCALE GENOMIC DNA]</scope>
    <source>
        <tissue evidence="2">Leaf</tissue>
    </source>
</reference>
<organism evidence="2 3">
    <name type="scientific">Deinandra increscens subsp. villosa</name>
    <dbReference type="NCBI Taxonomy" id="3103831"/>
    <lineage>
        <taxon>Eukaryota</taxon>
        <taxon>Viridiplantae</taxon>
        <taxon>Streptophyta</taxon>
        <taxon>Embryophyta</taxon>
        <taxon>Tracheophyta</taxon>
        <taxon>Spermatophyta</taxon>
        <taxon>Magnoliopsida</taxon>
        <taxon>eudicotyledons</taxon>
        <taxon>Gunneridae</taxon>
        <taxon>Pentapetalae</taxon>
        <taxon>asterids</taxon>
        <taxon>campanulids</taxon>
        <taxon>Asterales</taxon>
        <taxon>Asteraceae</taxon>
        <taxon>Asteroideae</taxon>
        <taxon>Heliantheae alliance</taxon>
        <taxon>Madieae</taxon>
        <taxon>Madiinae</taxon>
        <taxon>Deinandra</taxon>
    </lineage>
</organism>
<evidence type="ECO:0000313" key="3">
    <source>
        <dbReference type="Proteomes" id="UP001408789"/>
    </source>
</evidence>
<name>A0AAP0DGC5_9ASTR</name>
<gene>
    <name evidence="2" type="ORF">SSX86_009010</name>
</gene>
<evidence type="ECO:0000313" key="2">
    <source>
        <dbReference type="EMBL" id="KAK9072575.1"/>
    </source>
</evidence>